<evidence type="ECO:0000313" key="1">
    <source>
        <dbReference type="EMBL" id="KAL3392964.1"/>
    </source>
</evidence>
<name>A0ABD2WJS8_9HYME</name>
<comment type="caution">
    <text evidence="1">The sequence shown here is derived from an EMBL/GenBank/DDBJ whole genome shotgun (WGS) entry which is preliminary data.</text>
</comment>
<dbReference type="Proteomes" id="UP001627154">
    <property type="component" value="Unassembled WGS sequence"/>
</dbReference>
<sequence length="70" mass="8235">MRKFTVNKDILVNKFKLRLYCKSTYKCVPRSIFLVLFGSGCFFDKQITSTLDSIRRPVIAKERDSKRAKK</sequence>
<dbReference type="AlphaFoldDB" id="A0ABD2WJS8"/>
<keyword evidence="2" id="KW-1185">Reference proteome</keyword>
<gene>
    <name evidence="1" type="ORF">TKK_012656</name>
</gene>
<proteinExistence type="predicted"/>
<accession>A0ABD2WJS8</accession>
<protein>
    <submittedName>
        <fullName evidence="1">Uncharacterized protein</fullName>
    </submittedName>
</protein>
<reference evidence="1 2" key="1">
    <citation type="journal article" date="2024" name="bioRxiv">
        <title>A reference genome for Trichogramma kaykai: A tiny desert-dwelling parasitoid wasp with competing sex-ratio distorters.</title>
        <authorList>
            <person name="Culotta J."/>
            <person name="Lindsey A.R."/>
        </authorList>
    </citation>
    <scope>NUCLEOTIDE SEQUENCE [LARGE SCALE GENOMIC DNA]</scope>
    <source>
        <strain evidence="1 2">KSX58</strain>
    </source>
</reference>
<organism evidence="1 2">
    <name type="scientific">Trichogramma kaykai</name>
    <dbReference type="NCBI Taxonomy" id="54128"/>
    <lineage>
        <taxon>Eukaryota</taxon>
        <taxon>Metazoa</taxon>
        <taxon>Ecdysozoa</taxon>
        <taxon>Arthropoda</taxon>
        <taxon>Hexapoda</taxon>
        <taxon>Insecta</taxon>
        <taxon>Pterygota</taxon>
        <taxon>Neoptera</taxon>
        <taxon>Endopterygota</taxon>
        <taxon>Hymenoptera</taxon>
        <taxon>Apocrita</taxon>
        <taxon>Proctotrupomorpha</taxon>
        <taxon>Chalcidoidea</taxon>
        <taxon>Trichogrammatidae</taxon>
        <taxon>Trichogramma</taxon>
    </lineage>
</organism>
<evidence type="ECO:0000313" key="2">
    <source>
        <dbReference type="Proteomes" id="UP001627154"/>
    </source>
</evidence>
<dbReference type="EMBL" id="JBJJXI010000101">
    <property type="protein sequence ID" value="KAL3392964.1"/>
    <property type="molecule type" value="Genomic_DNA"/>
</dbReference>